<dbReference type="AlphaFoldDB" id="A7I1W1"/>
<feature type="transmembrane region" description="Helical" evidence="1">
    <location>
        <begin position="42"/>
        <end position="64"/>
    </location>
</feature>
<dbReference type="PANTHER" id="PTHR47642">
    <property type="entry name" value="ATP-DEPENDENT DNA HELICASE"/>
    <property type="match status" value="1"/>
</dbReference>
<proteinExistence type="predicted"/>
<protein>
    <submittedName>
        <fullName evidence="3">TPR domain protein</fullName>
    </submittedName>
</protein>
<name>A7I1W1_CAMHC</name>
<dbReference type="Gene3D" id="3.40.50.300">
    <property type="entry name" value="P-loop containing nucleotide triphosphate hydrolases"/>
    <property type="match status" value="2"/>
</dbReference>
<dbReference type="GO" id="GO:0006281">
    <property type="term" value="P:DNA repair"/>
    <property type="evidence" value="ECO:0007669"/>
    <property type="project" value="InterPro"/>
</dbReference>
<dbReference type="EMBL" id="CP000776">
    <property type="protein sequence ID" value="ABS52504.1"/>
    <property type="molecule type" value="Genomic_DNA"/>
</dbReference>
<dbReference type="Pfam" id="PF05970">
    <property type="entry name" value="PIF1"/>
    <property type="match status" value="1"/>
</dbReference>
<evidence type="ECO:0000313" key="3">
    <source>
        <dbReference type="EMBL" id="ABS52504.1"/>
    </source>
</evidence>
<keyword evidence="1" id="KW-1133">Transmembrane helix</keyword>
<dbReference type="InterPro" id="IPR027417">
    <property type="entry name" value="P-loop_NTPase"/>
</dbReference>
<dbReference type="Proteomes" id="UP000002407">
    <property type="component" value="Chromosome"/>
</dbReference>
<dbReference type="InterPro" id="IPR051055">
    <property type="entry name" value="PIF1_helicase"/>
</dbReference>
<keyword evidence="1" id="KW-0812">Transmembrane</keyword>
<dbReference type="CDD" id="cd18809">
    <property type="entry name" value="SF1_C_RecD"/>
    <property type="match status" value="1"/>
</dbReference>
<evidence type="ECO:0000259" key="2">
    <source>
        <dbReference type="Pfam" id="PF05970"/>
    </source>
</evidence>
<dbReference type="InterPro" id="IPR010285">
    <property type="entry name" value="DNA_helicase_pif1-like_DEAD"/>
</dbReference>
<feature type="domain" description="DNA helicase Pif1-like DEAD-box helicase" evidence="2">
    <location>
        <begin position="10"/>
        <end position="151"/>
    </location>
</feature>
<accession>A7I1W1</accession>
<dbReference type="STRING" id="360107.CHAB381_0941"/>
<reference evidence="4" key="1">
    <citation type="submission" date="2007-07" db="EMBL/GenBank/DDBJ databases">
        <title>Complete genome sequence of Campylobacter hominis ATCC BAA-381, a commensal isolated from the human gastrointestinal tract.</title>
        <authorList>
            <person name="Fouts D.E."/>
            <person name="Mongodin E.F."/>
            <person name="Puiu D."/>
            <person name="Sebastian Y."/>
            <person name="Miller W.G."/>
            <person name="Mandrell R.E."/>
            <person name="Nelson K.E."/>
        </authorList>
    </citation>
    <scope>NUCLEOTIDE SEQUENCE [LARGE SCALE GENOMIC DNA]</scope>
    <source>
        <strain evidence="4">ATCC BAA-381 / LMG 19568 / NCTC 13146 / CH001A</strain>
    </source>
</reference>
<dbReference type="SUPFAM" id="SSF52540">
    <property type="entry name" value="P-loop containing nucleoside triphosphate hydrolases"/>
    <property type="match status" value="2"/>
</dbReference>
<dbReference type="RefSeq" id="WP_012108795.1">
    <property type="nucleotide sequence ID" value="NC_009714.1"/>
</dbReference>
<organism evidence="3 4">
    <name type="scientific">Campylobacter hominis (strain ATCC BAA-381 / DSM 21671 / CCUG 45161 / LMG 19568 / NCTC 13146 / CH001A)</name>
    <dbReference type="NCBI Taxonomy" id="360107"/>
    <lineage>
        <taxon>Bacteria</taxon>
        <taxon>Pseudomonadati</taxon>
        <taxon>Campylobacterota</taxon>
        <taxon>Epsilonproteobacteria</taxon>
        <taxon>Campylobacterales</taxon>
        <taxon>Campylobacteraceae</taxon>
        <taxon>Campylobacter</taxon>
    </lineage>
</organism>
<keyword evidence="4" id="KW-1185">Reference proteome</keyword>
<evidence type="ECO:0000256" key="1">
    <source>
        <dbReference type="SAM" id="Phobius"/>
    </source>
</evidence>
<dbReference type="GO" id="GO:0000723">
    <property type="term" value="P:telomere maintenance"/>
    <property type="evidence" value="ECO:0007669"/>
    <property type="project" value="InterPro"/>
</dbReference>
<dbReference type="HOGENOM" id="CLU_001613_7_2_7"/>
<dbReference type="GO" id="GO:0003678">
    <property type="term" value="F:DNA helicase activity"/>
    <property type="evidence" value="ECO:0007669"/>
    <property type="project" value="InterPro"/>
</dbReference>
<dbReference type="OrthoDB" id="9763659at2"/>
<sequence>MVNFLLKTLENSNIFITGSGGVGKSYVIKEVIKAYTDTKRKYIVLGSTGISAVSIGGITLHSFFKFGICKNYMELKRHDRSQKSAINELKKFLKDCELIVIDEISMISGEVFDMIAYRLNECKYSGKIIVAGDFYQLPPIVKKSELPDSTLFGSSRYAFGTQSWNDMEFVCIEMVGSKRTTDEFLYKILSNLRVGYIDENCTDFIRSKIISSKNIPLKSTVIYGRNYEANTLNEKRLNMLKTPLFTSFGKLINHKENALNDEKIEKWIKTLNILPEFHFKIGAKVIFTANKKDEYYNGEQGFIKEITENDGDINELIIEKNNGDIVYLERASYDYNDFKLKDGEIIDEPFATFYQFPLKLAYAITIHKSQGMSIRNLICDIDHIFENGQLYVALSRAISAKWLSVLYSRAMPLETYIQKIVKIDPEIAKFYETNKFIYIKNQIIE</sequence>
<dbReference type="Gene3D" id="2.30.30.940">
    <property type="match status" value="1"/>
</dbReference>
<dbReference type="KEGG" id="cha:CHAB381_0941"/>
<dbReference type="eggNOG" id="COG0507">
    <property type="taxonomic scope" value="Bacteria"/>
</dbReference>
<evidence type="ECO:0000313" key="4">
    <source>
        <dbReference type="Proteomes" id="UP000002407"/>
    </source>
</evidence>
<keyword evidence="1" id="KW-0472">Membrane</keyword>
<gene>
    <name evidence="3" type="ordered locus">CHAB381_0941</name>
</gene>